<comment type="subcellular location">
    <subcellularLocation>
        <location evidence="3">Cytoplasm</location>
        <location evidence="3">Cytosol</location>
    </subcellularLocation>
    <subcellularLocation>
        <location evidence="2">Mitochondrion inner membrane</location>
        <topology evidence="2">Single-pass membrane protein</topology>
    </subcellularLocation>
    <subcellularLocation>
        <location evidence="4">Mitochondrion outer membrane</location>
        <topology evidence="4">Single-pass membrane protein</topology>
    </subcellularLocation>
</comment>
<dbReference type="PROSITE" id="PS50011">
    <property type="entry name" value="PROTEIN_KINASE_DOM"/>
    <property type="match status" value="1"/>
</dbReference>
<dbReference type="PANTHER" id="PTHR22972:SF7">
    <property type="entry name" value="SERINE_THREONINE-PROTEIN KINASE PINK1, MITOCHONDRIAL"/>
    <property type="match status" value="1"/>
</dbReference>
<comment type="catalytic activity">
    <reaction evidence="18">
        <text>L-seryl-[protein] + ATP = O-phospho-L-seryl-[protein] + ADP + H(+)</text>
        <dbReference type="Rhea" id="RHEA:17989"/>
        <dbReference type="Rhea" id="RHEA-COMP:9863"/>
        <dbReference type="Rhea" id="RHEA-COMP:11604"/>
        <dbReference type="ChEBI" id="CHEBI:15378"/>
        <dbReference type="ChEBI" id="CHEBI:29999"/>
        <dbReference type="ChEBI" id="CHEBI:30616"/>
        <dbReference type="ChEBI" id="CHEBI:83421"/>
        <dbReference type="ChEBI" id="CHEBI:456216"/>
        <dbReference type="EC" id="2.7.11.1"/>
    </reaction>
</comment>
<comment type="cofactor">
    <cofactor evidence="1">
        <name>Mg(2+)</name>
        <dbReference type="ChEBI" id="CHEBI:18420"/>
    </cofactor>
</comment>
<dbReference type="OrthoDB" id="1405469at2759"/>
<dbReference type="GO" id="GO:0000422">
    <property type="term" value="P:autophagy of mitochondrion"/>
    <property type="evidence" value="ECO:0007669"/>
    <property type="project" value="TreeGrafter"/>
</dbReference>
<evidence type="ECO:0000256" key="9">
    <source>
        <dbReference type="ARBA" id="ARBA00022741"/>
    </source>
</evidence>
<keyword evidence="15" id="KW-0809">Transit peptide</keyword>
<sequence>MSLRCLLSKMWVRGFQLLHRRDVAWKIRPVARGFGGGGGTRTADKLPVQTHYENARKLFANSILSRVTTSLSTGLRERTTRQLLYGNSTPFFAFVGIGLASGSILRKEDQLEGLCWEIRESLERMQKSMAEAESDLFRPSEPVGINKFTIGPFIGKGSNAAIFAARKKPMCEATDDCPSYSKDEPLSSFPFALKMVFNYGINSNASEIMTKTFKEMVPARVRYSPPEAEDLLSEGIHLPPHPNLVTMHVAFPDRVPDDLPNATEFSNALPSRLTSVGYGRNMSLFILMKRYEMNLSEYLSKEKVETREAILIFAQILEAIAHINRHGVAHRDLKSDNFLVDVIHEKEHECPCVVLTDFGCCLADPINGLFLPFLTPTVDKGGNSALMAPEVASAKLNSPGVSILSPIKYIDYTKSDGWAAGAIAYELFTGENPFCKAESLRNTTYVESQLPPLDEVPSIIRKVVKSLLVKSQAKRISADFAADVVQLYLWAPSNWLKKSVDISLPSNTEIMQWLLCMTTKILTTASFGQRRSQAEYLLIGSFLRRACLSRLRSAIAFAQAD</sequence>
<dbReference type="Proteomes" id="UP000494040">
    <property type="component" value="Unassembled WGS sequence"/>
</dbReference>
<keyword evidence="10" id="KW-0418">Kinase</keyword>
<dbReference type="GO" id="GO:0005741">
    <property type="term" value="C:mitochondrial outer membrane"/>
    <property type="evidence" value="ECO:0007669"/>
    <property type="project" value="UniProtKB-SubCell"/>
</dbReference>
<dbReference type="KEGG" id="clec:106670804"/>
<keyword evidence="6" id="KW-0723">Serine/threonine-protein kinase</keyword>
<dbReference type="GO" id="GO:0046872">
    <property type="term" value="F:metal ion binding"/>
    <property type="evidence" value="ECO:0007669"/>
    <property type="project" value="UniProtKB-KW"/>
</dbReference>
<organism evidence="21 22">
    <name type="scientific">Cimex lectularius</name>
    <name type="common">Bed bug</name>
    <name type="synonym">Acanthia lectularia</name>
    <dbReference type="NCBI Taxonomy" id="79782"/>
    <lineage>
        <taxon>Eukaryota</taxon>
        <taxon>Metazoa</taxon>
        <taxon>Ecdysozoa</taxon>
        <taxon>Arthropoda</taxon>
        <taxon>Hexapoda</taxon>
        <taxon>Insecta</taxon>
        <taxon>Pterygota</taxon>
        <taxon>Neoptera</taxon>
        <taxon>Paraneoptera</taxon>
        <taxon>Hemiptera</taxon>
        <taxon>Heteroptera</taxon>
        <taxon>Panheteroptera</taxon>
        <taxon>Cimicomorpha</taxon>
        <taxon>Cimicidae</taxon>
        <taxon>Cimex</taxon>
    </lineage>
</organism>
<keyword evidence="19" id="KW-0472">Membrane</keyword>
<dbReference type="PROSITE" id="PS00108">
    <property type="entry name" value="PROTEIN_KINASE_ST"/>
    <property type="match status" value="1"/>
</dbReference>
<keyword evidence="13" id="KW-0067">ATP-binding</keyword>
<evidence type="ECO:0000256" key="15">
    <source>
        <dbReference type="ARBA" id="ARBA00022946"/>
    </source>
</evidence>
<protein>
    <recommendedName>
        <fullName evidence="5">non-specific serine/threonine protein kinase</fullName>
        <ecNumber evidence="5">2.7.11.1</ecNumber>
    </recommendedName>
</protein>
<gene>
    <name evidence="21" type="primary">106670804</name>
</gene>
<keyword evidence="22" id="KW-1185">Reference proteome</keyword>
<proteinExistence type="predicted"/>
<accession>A0A8I6S694</accession>
<dbReference type="PANTHER" id="PTHR22972">
    <property type="entry name" value="SERINE/THREONINE PROTEIN KINASE"/>
    <property type="match status" value="1"/>
</dbReference>
<evidence type="ECO:0000256" key="6">
    <source>
        <dbReference type="ARBA" id="ARBA00022527"/>
    </source>
</evidence>
<dbReference type="GO" id="GO:0005743">
    <property type="term" value="C:mitochondrial inner membrane"/>
    <property type="evidence" value="ECO:0007669"/>
    <property type="project" value="UniProtKB-SubCell"/>
</dbReference>
<dbReference type="InterPro" id="IPR011009">
    <property type="entry name" value="Kinase-like_dom_sf"/>
</dbReference>
<evidence type="ECO:0000256" key="18">
    <source>
        <dbReference type="ARBA" id="ARBA00048679"/>
    </source>
</evidence>
<keyword evidence="7" id="KW-0808">Transferase</keyword>
<evidence type="ECO:0000256" key="10">
    <source>
        <dbReference type="ARBA" id="ARBA00022777"/>
    </source>
</evidence>
<evidence type="ECO:0000259" key="20">
    <source>
        <dbReference type="PROSITE" id="PS50011"/>
    </source>
</evidence>
<evidence type="ECO:0000256" key="3">
    <source>
        <dbReference type="ARBA" id="ARBA00004514"/>
    </source>
</evidence>
<dbReference type="OMA" id="FGQHARK"/>
<evidence type="ECO:0000313" key="22">
    <source>
        <dbReference type="Proteomes" id="UP000494040"/>
    </source>
</evidence>
<dbReference type="Pfam" id="PF00069">
    <property type="entry name" value="Pkinase"/>
    <property type="match status" value="1"/>
</dbReference>
<feature type="domain" description="Protein kinase" evidence="20">
    <location>
        <begin position="148"/>
        <end position="489"/>
    </location>
</feature>
<keyword evidence="11" id="KW-1000">Mitochondrion outer membrane</keyword>
<evidence type="ECO:0000256" key="12">
    <source>
        <dbReference type="ARBA" id="ARBA00022792"/>
    </source>
</evidence>
<evidence type="ECO:0000256" key="14">
    <source>
        <dbReference type="ARBA" id="ARBA00022842"/>
    </source>
</evidence>
<dbReference type="GO" id="GO:0004674">
    <property type="term" value="F:protein serine/threonine kinase activity"/>
    <property type="evidence" value="ECO:0007669"/>
    <property type="project" value="UniProtKB-KW"/>
</dbReference>
<dbReference type="InterPro" id="IPR000719">
    <property type="entry name" value="Prot_kinase_dom"/>
</dbReference>
<evidence type="ECO:0000256" key="5">
    <source>
        <dbReference type="ARBA" id="ARBA00012513"/>
    </source>
</evidence>
<dbReference type="AlphaFoldDB" id="A0A8I6S694"/>
<keyword evidence="16" id="KW-0496">Mitochondrion</keyword>
<evidence type="ECO:0000256" key="4">
    <source>
        <dbReference type="ARBA" id="ARBA00004572"/>
    </source>
</evidence>
<dbReference type="Gene3D" id="1.10.510.10">
    <property type="entry name" value="Transferase(Phosphotransferase) domain 1"/>
    <property type="match status" value="1"/>
</dbReference>
<evidence type="ECO:0000256" key="8">
    <source>
        <dbReference type="ARBA" id="ARBA00022723"/>
    </source>
</evidence>
<keyword evidence="14" id="KW-0460">Magnesium</keyword>
<keyword evidence="19" id="KW-1133">Transmembrane helix</keyword>
<name>A0A8I6S694_CIMLE</name>
<evidence type="ECO:0000256" key="19">
    <source>
        <dbReference type="SAM" id="Phobius"/>
    </source>
</evidence>
<dbReference type="GO" id="GO:0090141">
    <property type="term" value="P:positive regulation of mitochondrial fission"/>
    <property type="evidence" value="ECO:0007669"/>
    <property type="project" value="TreeGrafter"/>
</dbReference>
<comment type="catalytic activity">
    <reaction evidence="17">
        <text>L-threonyl-[protein] + ATP = O-phospho-L-threonyl-[protein] + ADP + H(+)</text>
        <dbReference type="Rhea" id="RHEA:46608"/>
        <dbReference type="Rhea" id="RHEA-COMP:11060"/>
        <dbReference type="Rhea" id="RHEA-COMP:11605"/>
        <dbReference type="ChEBI" id="CHEBI:15378"/>
        <dbReference type="ChEBI" id="CHEBI:30013"/>
        <dbReference type="ChEBI" id="CHEBI:30616"/>
        <dbReference type="ChEBI" id="CHEBI:61977"/>
        <dbReference type="ChEBI" id="CHEBI:456216"/>
        <dbReference type="EC" id="2.7.11.1"/>
    </reaction>
</comment>
<reference evidence="21" key="1">
    <citation type="submission" date="2022-01" db="UniProtKB">
        <authorList>
            <consortium name="EnsemblMetazoa"/>
        </authorList>
    </citation>
    <scope>IDENTIFICATION</scope>
</reference>
<evidence type="ECO:0000256" key="1">
    <source>
        <dbReference type="ARBA" id="ARBA00001946"/>
    </source>
</evidence>
<evidence type="ECO:0000256" key="17">
    <source>
        <dbReference type="ARBA" id="ARBA00047899"/>
    </source>
</evidence>
<evidence type="ECO:0000313" key="21">
    <source>
        <dbReference type="EnsemblMetazoa" id="XP_014256887.1"/>
    </source>
</evidence>
<evidence type="ECO:0000256" key="16">
    <source>
        <dbReference type="ARBA" id="ARBA00023128"/>
    </source>
</evidence>
<dbReference type="GO" id="GO:0042981">
    <property type="term" value="P:regulation of apoptotic process"/>
    <property type="evidence" value="ECO:0007669"/>
    <property type="project" value="TreeGrafter"/>
</dbReference>
<keyword evidence="19" id="KW-0812">Transmembrane</keyword>
<evidence type="ECO:0000256" key="7">
    <source>
        <dbReference type="ARBA" id="ARBA00022679"/>
    </source>
</evidence>
<feature type="transmembrane region" description="Helical" evidence="19">
    <location>
        <begin position="83"/>
        <end position="105"/>
    </location>
</feature>
<dbReference type="InterPro" id="IPR008271">
    <property type="entry name" value="Ser/Thr_kinase_AS"/>
</dbReference>
<dbReference type="SMART" id="SM00220">
    <property type="entry name" value="S_TKc"/>
    <property type="match status" value="1"/>
</dbReference>
<dbReference type="SUPFAM" id="SSF56112">
    <property type="entry name" value="Protein kinase-like (PK-like)"/>
    <property type="match status" value="1"/>
</dbReference>
<dbReference type="InterPro" id="IPR051511">
    <property type="entry name" value="MitoQC_Scaffold_Kinases"/>
</dbReference>
<evidence type="ECO:0000256" key="13">
    <source>
        <dbReference type="ARBA" id="ARBA00022840"/>
    </source>
</evidence>
<dbReference type="EC" id="2.7.11.1" evidence="5"/>
<dbReference type="EnsemblMetazoa" id="XM_014401401.2">
    <property type="protein sequence ID" value="XP_014256887.1"/>
    <property type="gene ID" value="LOC106670804"/>
</dbReference>
<keyword evidence="12" id="KW-0999">Mitochondrion inner membrane</keyword>
<dbReference type="GO" id="GO:0005524">
    <property type="term" value="F:ATP binding"/>
    <property type="evidence" value="ECO:0007669"/>
    <property type="project" value="UniProtKB-KW"/>
</dbReference>
<evidence type="ECO:0000256" key="11">
    <source>
        <dbReference type="ARBA" id="ARBA00022787"/>
    </source>
</evidence>
<keyword evidence="8" id="KW-0479">Metal-binding</keyword>
<dbReference type="GO" id="GO:0005829">
    <property type="term" value="C:cytosol"/>
    <property type="evidence" value="ECO:0007669"/>
    <property type="project" value="UniProtKB-SubCell"/>
</dbReference>
<evidence type="ECO:0000256" key="2">
    <source>
        <dbReference type="ARBA" id="ARBA00004434"/>
    </source>
</evidence>
<keyword evidence="9" id="KW-0547">Nucleotide-binding</keyword>